<comment type="caution">
    <text evidence="7">The sequence shown here is derived from an EMBL/GenBank/DDBJ whole genome shotgun (WGS) entry which is preliminary data.</text>
</comment>
<dbReference type="AlphaFoldDB" id="A0AA41YNB0"/>
<dbReference type="PROSITE" id="PS01039">
    <property type="entry name" value="SBP_BACTERIAL_3"/>
    <property type="match status" value="1"/>
</dbReference>
<feature type="signal peptide" evidence="5">
    <location>
        <begin position="1"/>
        <end position="28"/>
    </location>
</feature>
<dbReference type="EMBL" id="JAPDNT010000010">
    <property type="protein sequence ID" value="MCW3475676.1"/>
    <property type="molecule type" value="Genomic_DNA"/>
</dbReference>
<evidence type="ECO:0000256" key="3">
    <source>
        <dbReference type="ARBA" id="ARBA00022729"/>
    </source>
</evidence>
<organism evidence="7 8">
    <name type="scientific">Limobrevibacterium gyesilva</name>
    <dbReference type="NCBI Taxonomy" id="2991712"/>
    <lineage>
        <taxon>Bacteria</taxon>
        <taxon>Pseudomonadati</taxon>
        <taxon>Pseudomonadota</taxon>
        <taxon>Alphaproteobacteria</taxon>
        <taxon>Acetobacterales</taxon>
        <taxon>Acetobacteraceae</taxon>
        <taxon>Limobrevibacterium</taxon>
    </lineage>
</organism>
<dbReference type="PANTHER" id="PTHR35936">
    <property type="entry name" value="MEMBRANE-BOUND LYTIC MUREIN TRANSGLYCOSYLASE F"/>
    <property type="match status" value="1"/>
</dbReference>
<dbReference type="Gene3D" id="3.40.190.10">
    <property type="entry name" value="Periplasmic binding protein-like II"/>
    <property type="match status" value="2"/>
</dbReference>
<feature type="chain" id="PRO_5041315824" evidence="5">
    <location>
        <begin position="29"/>
        <end position="264"/>
    </location>
</feature>
<evidence type="ECO:0000313" key="8">
    <source>
        <dbReference type="Proteomes" id="UP001165679"/>
    </source>
</evidence>
<comment type="subcellular location">
    <subcellularLocation>
        <location evidence="1">Cell envelope</location>
    </subcellularLocation>
</comment>
<evidence type="ECO:0000256" key="5">
    <source>
        <dbReference type="SAM" id="SignalP"/>
    </source>
</evidence>
<evidence type="ECO:0000313" key="7">
    <source>
        <dbReference type="EMBL" id="MCW3475676.1"/>
    </source>
</evidence>
<evidence type="ECO:0000256" key="2">
    <source>
        <dbReference type="ARBA" id="ARBA00010333"/>
    </source>
</evidence>
<dbReference type="InterPro" id="IPR001638">
    <property type="entry name" value="Solute-binding_3/MltF_N"/>
</dbReference>
<gene>
    <name evidence="7" type="ORF">OL599_13910</name>
</gene>
<reference evidence="7" key="2">
    <citation type="submission" date="2022-10" db="EMBL/GenBank/DDBJ databases">
        <authorList>
            <person name="Trinh H.N."/>
        </authorList>
    </citation>
    <scope>NUCLEOTIDE SEQUENCE</scope>
    <source>
        <strain evidence="7">RN2-1</strain>
    </source>
</reference>
<evidence type="ECO:0000256" key="1">
    <source>
        <dbReference type="ARBA" id="ARBA00004196"/>
    </source>
</evidence>
<dbReference type="RefSeq" id="WP_264714398.1">
    <property type="nucleotide sequence ID" value="NZ_JAPDNT010000010.1"/>
</dbReference>
<dbReference type="PANTHER" id="PTHR35936:SF37">
    <property type="entry name" value="AMINO ACID ABC TRANSPORTER SUBSTRATE-BINDING PROTEIN"/>
    <property type="match status" value="1"/>
</dbReference>
<reference evidence="7" key="1">
    <citation type="submission" date="2022-09" db="EMBL/GenBank/DDBJ databases">
        <title>Rhodovastum sp. nov. RN2-1 isolated from soil in Seongnam, South Korea.</title>
        <authorList>
            <person name="Le N.T."/>
        </authorList>
    </citation>
    <scope>NUCLEOTIDE SEQUENCE</scope>
    <source>
        <strain evidence="7">RN2-1</strain>
    </source>
</reference>
<dbReference type="SMART" id="SM00062">
    <property type="entry name" value="PBPb"/>
    <property type="match status" value="1"/>
</dbReference>
<protein>
    <submittedName>
        <fullName evidence="7">Transporter substrate-binding domain-containing protein</fullName>
    </submittedName>
</protein>
<keyword evidence="3 5" id="KW-0732">Signal</keyword>
<dbReference type="SUPFAM" id="SSF53850">
    <property type="entry name" value="Periplasmic binding protein-like II"/>
    <property type="match status" value="1"/>
</dbReference>
<keyword evidence="8" id="KW-1185">Reference proteome</keyword>
<dbReference type="Pfam" id="PF00497">
    <property type="entry name" value="SBP_bac_3"/>
    <property type="match status" value="1"/>
</dbReference>
<dbReference type="InterPro" id="IPR018313">
    <property type="entry name" value="SBP_3_CS"/>
</dbReference>
<feature type="domain" description="Solute-binding protein family 3/N-terminal" evidence="6">
    <location>
        <begin position="39"/>
        <end position="258"/>
    </location>
</feature>
<sequence length="264" mass="28184">MKVPMPLRAVLTAAMLLCCAAATAPARADALADIKKAGVIAVGVFEDFPPFASVGSDMSLHGYDIDVANAIAKDLGVRLKLVGVTGQNRIPYLTEHRVDILLSVGHSPEREKVIDFTDAYAPYYIAVLGPKSLQVKGPADLAGKSIAVNRGTLEDTSLTAAAPPTADVKRFDNYNGVIAAFLSGQVQLMAVGNDVGASVLARHPAIEPEQKFELLSSPDHIALNKGEPQLKQVLNQEIARMLRDGSLNDISLKWLLKPLDPKDL</sequence>
<dbReference type="GO" id="GO:0030313">
    <property type="term" value="C:cell envelope"/>
    <property type="evidence" value="ECO:0007669"/>
    <property type="project" value="UniProtKB-SubCell"/>
</dbReference>
<dbReference type="Proteomes" id="UP001165679">
    <property type="component" value="Unassembled WGS sequence"/>
</dbReference>
<evidence type="ECO:0000259" key="6">
    <source>
        <dbReference type="SMART" id="SM00062"/>
    </source>
</evidence>
<accession>A0AA41YNB0</accession>
<name>A0AA41YNB0_9PROT</name>
<comment type="similarity">
    <text evidence="2 4">Belongs to the bacterial solute-binding protein 3 family.</text>
</comment>
<evidence type="ECO:0000256" key="4">
    <source>
        <dbReference type="RuleBase" id="RU003744"/>
    </source>
</evidence>
<proteinExistence type="inferred from homology"/>